<dbReference type="PROSITE" id="PS51898">
    <property type="entry name" value="TYR_RECOMBINASE"/>
    <property type="match status" value="1"/>
</dbReference>
<gene>
    <name evidence="4" type="ORF">K8V56_17950</name>
</gene>
<dbReference type="PANTHER" id="PTHR30349:SF93">
    <property type="entry name" value="FELS-2 PROPHAGE PROTEIN"/>
    <property type="match status" value="1"/>
</dbReference>
<dbReference type="CDD" id="cd00397">
    <property type="entry name" value="DNA_BRE_C"/>
    <property type="match status" value="1"/>
</dbReference>
<evidence type="ECO:0000313" key="4">
    <source>
        <dbReference type="EMBL" id="HJF33651.1"/>
    </source>
</evidence>
<dbReference type="SUPFAM" id="SSF56349">
    <property type="entry name" value="DNA breaking-rejoining enzymes"/>
    <property type="match status" value="1"/>
</dbReference>
<dbReference type="InterPro" id="IPR002104">
    <property type="entry name" value="Integrase_catalytic"/>
</dbReference>
<keyword evidence="1" id="KW-0238">DNA-binding</keyword>
<dbReference type="GO" id="GO:0003677">
    <property type="term" value="F:DNA binding"/>
    <property type="evidence" value="ECO:0007669"/>
    <property type="project" value="UniProtKB-KW"/>
</dbReference>
<dbReference type="Proteomes" id="UP000698173">
    <property type="component" value="Unassembled WGS sequence"/>
</dbReference>
<sequence>MKKRRTSSTGKGLTWSEGRELIIRIKLLEGRATRTIEGYIKLFNDFERCFGVRKHMTNVTQDDARKFIEWQLNEKTQFLKARFRKDKKIGVSVVSANSYLRNAKAAYEVLIKEGIIEENPFRNINKIKEKKKIIEILSLSELKEILNAYDKTWYVGFRDYVIVNVMLDSFGRIMEICHLKKSDIDFEKGLITFTETKNGSYRIVPVTKKVLNLIKELNKETEEFNSPYVFMSSHGTQLVPDAFRKNLRDVIAKTSIVKRVHPHIFRHTSASLFLVNGGSIRALQKILGHADISTTMIYSHMNNDALKEQHEQFSPLQQIEEHRKIKTRIAREPL</sequence>
<dbReference type="Pfam" id="PF00589">
    <property type="entry name" value="Phage_integrase"/>
    <property type="match status" value="1"/>
</dbReference>
<comment type="caution">
    <text evidence="4">The sequence shown here is derived from an EMBL/GenBank/DDBJ whole genome shotgun (WGS) entry which is preliminary data.</text>
</comment>
<evidence type="ECO:0000259" key="3">
    <source>
        <dbReference type="PROSITE" id="PS51898"/>
    </source>
</evidence>
<keyword evidence="2" id="KW-0233">DNA recombination</keyword>
<dbReference type="Gene3D" id="1.10.150.130">
    <property type="match status" value="1"/>
</dbReference>
<name>A0A921G2G1_SPOPS</name>
<dbReference type="InterPro" id="IPR013762">
    <property type="entry name" value="Integrase-like_cat_sf"/>
</dbReference>
<organism evidence="4 5">
    <name type="scientific">Sporosarcina psychrophila</name>
    <name type="common">Bacillus psychrophilus</name>
    <dbReference type="NCBI Taxonomy" id="1476"/>
    <lineage>
        <taxon>Bacteria</taxon>
        <taxon>Bacillati</taxon>
        <taxon>Bacillota</taxon>
        <taxon>Bacilli</taxon>
        <taxon>Bacillales</taxon>
        <taxon>Caryophanaceae</taxon>
        <taxon>Sporosarcina</taxon>
    </lineage>
</organism>
<dbReference type="InterPro" id="IPR011010">
    <property type="entry name" value="DNA_brk_join_enz"/>
</dbReference>
<dbReference type="GO" id="GO:0006310">
    <property type="term" value="P:DNA recombination"/>
    <property type="evidence" value="ECO:0007669"/>
    <property type="project" value="UniProtKB-KW"/>
</dbReference>
<proteinExistence type="predicted"/>
<dbReference type="PANTHER" id="PTHR30349">
    <property type="entry name" value="PHAGE INTEGRASE-RELATED"/>
    <property type="match status" value="1"/>
</dbReference>
<reference evidence="4" key="2">
    <citation type="submission" date="2021-09" db="EMBL/GenBank/DDBJ databases">
        <authorList>
            <person name="Gilroy R."/>
        </authorList>
    </citation>
    <scope>NUCLEOTIDE SEQUENCE</scope>
    <source>
        <strain evidence="4">CHK171-7178</strain>
    </source>
</reference>
<evidence type="ECO:0000313" key="5">
    <source>
        <dbReference type="Proteomes" id="UP000698173"/>
    </source>
</evidence>
<evidence type="ECO:0000256" key="2">
    <source>
        <dbReference type="ARBA" id="ARBA00023172"/>
    </source>
</evidence>
<reference evidence="4" key="1">
    <citation type="journal article" date="2021" name="PeerJ">
        <title>Extensive microbial diversity within the chicken gut microbiome revealed by metagenomics and culture.</title>
        <authorList>
            <person name="Gilroy R."/>
            <person name="Ravi A."/>
            <person name="Getino M."/>
            <person name="Pursley I."/>
            <person name="Horton D.L."/>
            <person name="Alikhan N.F."/>
            <person name="Baker D."/>
            <person name="Gharbi K."/>
            <person name="Hall N."/>
            <person name="Watson M."/>
            <person name="Adriaenssens E.M."/>
            <person name="Foster-Nyarko E."/>
            <person name="Jarju S."/>
            <person name="Secka A."/>
            <person name="Antonio M."/>
            <person name="Oren A."/>
            <person name="Chaudhuri R.R."/>
            <person name="La Ragione R."/>
            <person name="Hildebrand F."/>
            <person name="Pallen M.J."/>
        </authorList>
    </citation>
    <scope>NUCLEOTIDE SEQUENCE</scope>
    <source>
        <strain evidence="4">CHK171-7178</strain>
    </source>
</reference>
<evidence type="ECO:0000256" key="1">
    <source>
        <dbReference type="ARBA" id="ARBA00023125"/>
    </source>
</evidence>
<dbReference type="GO" id="GO:0015074">
    <property type="term" value="P:DNA integration"/>
    <property type="evidence" value="ECO:0007669"/>
    <property type="project" value="InterPro"/>
</dbReference>
<feature type="domain" description="Tyr recombinase" evidence="3">
    <location>
        <begin position="132"/>
        <end position="311"/>
    </location>
</feature>
<protein>
    <submittedName>
        <fullName evidence="4">Tyrosine-type recombinase/integrase</fullName>
    </submittedName>
</protein>
<accession>A0A921G2G1</accession>
<dbReference type="AlphaFoldDB" id="A0A921G2G1"/>
<dbReference type="Gene3D" id="1.10.443.10">
    <property type="entry name" value="Intergrase catalytic core"/>
    <property type="match status" value="1"/>
</dbReference>
<dbReference type="InterPro" id="IPR050090">
    <property type="entry name" value="Tyrosine_recombinase_XerCD"/>
</dbReference>
<dbReference type="InterPro" id="IPR010998">
    <property type="entry name" value="Integrase_recombinase_N"/>
</dbReference>
<dbReference type="EMBL" id="DYWT01000274">
    <property type="protein sequence ID" value="HJF33651.1"/>
    <property type="molecule type" value="Genomic_DNA"/>
</dbReference>